<comment type="caution">
    <text evidence="1">The sequence shown here is derived from an EMBL/GenBank/DDBJ whole genome shotgun (WGS) entry which is preliminary data.</text>
</comment>
<reference evidence="2" key="1">
    <citation type="journal article" date="2019" name="Int. J. Syst. Evol. Microbiol.">
        <title>The Global Catalogue of Microorganisms (GCM) 10K type strain sequencing project: providing services to taxonomists for standard genome sequencing and annotation.</title>
        <authorList>
            <consortium name="The Broad Institute Genomics Platform"/>
            <consortium name="The Broad Institute Genome Sequencing Center for Infectious Disease"/>
            <person name="Wu L."/>
            <person name="Ma J."/>
        </authorList>
    </citation>
    <scope>NUCLEOTIDE SEQUENCE [LARGE SCALE GENOMIC DNA]</scope>
    <source>
        <strain evidence="2">CECT 7069</strain>
    </source>
</reference>
<proteinExistence type="predicted"/>
<name>A0ABT8BL32_9HYPH</name>
<evidence type="ECO:0000313" key="2">
    <source>
        <dbReference type="Proteomes" id="UP001224644"/>
    </source>
</evidence>
<dbReference type="EMBL" id="JAUFPX010000016">
    <property type="protein sequence ID" value="MDN3592222.1"/>
    <property type="molecule type" value="Genomic_DNA"/>
</dbReference>
<dbReference type="RefSeq" id="WP_238227736.1">
    <property type="nucleotide sequence ID" value="NZ_BPQD01000037.1"/>
</dbReference>
<keyword evidence="2" id="KW-1185">Reference proteome</keyword>
<organism evidence="1 2">
    <name type="scientific">Methylobacterium adhaesivum</name>
    <dbReference type="NCBI Taxonomy" id="333297"/>
    <lineage>
        <taxon>Bacteria</taxon>
        <taxon>Pseudomonadati</taxon>
        <taxon>Pseudomonadota</taxon>
        <taxon>Alphaproteobacteria</taxon>
        <taxon>Hyphomicrobiales</taxon>
        <taxon>Methylobacteriaceae</taxon>
        <taxon>Methylobacterium</taxon>
    </lineage>
</organism>
<evidence type="ECO:0000313" key="1">
    <source>
        <dbReference type="EMBL" id="MDN3592222.1"/>
    </source>
</evidence>
<accession>A0ABT8BL32</accession>
<protein>
    <submittedName>
        <fullName evidence="1">Uncharacterized protein</fullName>
    </submittedName>
</protein>
<dbReference type="Proteomes" id="UP001224644">
    <property type="component" value="Unassembled WGS sequence"/>
</dbReference>
<sequence>MPTLQIHDLVPHSRAVVDPCTVIPLLGERAVRATWQLTGVARYDEALMIAGDDAAERLECLARSSDRIPGALLTDLLSQVAQVIWGEFIAHEAGRDTPWVIIRAIDSSWCEVETDDAGVLDRVRKTFTNVRMDP</sequence>
<gene>
    <name evidence="1" type="ORF">QWZ12_16620</name>
</gene>